<reference evidence="4" key="1">
    <citation type="submission" date="2019-02" db="EMBL/GenBank/DDBJ databases">
        <authorList>
            <person name="Gruber-Vodicka R. H."/>
            <person name="Seah K. B. B."/>
        </authorList>
    </citation>
    <scope>NUCLEOTIDE SEQUENCE</scope>
    <source>
        <strain evidence="4">BECK_SA2B12</strain>
        <strain evidence="2">BECK_SA2B15</strain>
        <strain evidence="3">BECK_SA2B20</strain>
    </source>
</reference>
<dbReference type="EMBL" id="CAADFG010000322">
    <property type="protein sequence ID" value="VFK03388.1"/>
    <property type="molecule type" value="Genomic_DNA"/>
</dbReference>
<feature type="region of interest" description="Disordered" evidence="1">
    <location>
        <begin position="19"/>
        <end position="61"/>
    </location>
</feature>
<gene>
    <name evidence="2" type="ORF">BECKH772A_GA0070896_103222</name>
    <name evidence="3" type="ORF">BECKH772B_GA0070898_103582</name>
    <name evidence="4" type="ORF">BECKH772C_GA0070978_103422</name>
</gene>
<organism evidence="4">
    <name type="scientific">Candidatus Kentrum eta</name>
    <dbReference type="NCBI Taxonomy" id="2126337"/>
    <lineage>
        <taxon>Bacteria</taxon>
        <taxon>Pseudomonadati</taxon>
        <taxon>Pseudomonadota</taxon>
        <taxon>Gammaproteobacteria</taxon>
        <taxon>Candidatus Kentrum</taxon>
    </lineage>
</organism>
<accession>A0A450VNE0</accession>
<evidence type="ECO:0000313" key="2">
    <source>
        <dbReference type="EMBL" id="VFK03388.1"/>
    </source>
</evidence>
<evidence type="ECO:0000313" key="4">
    <source>
        <dbReference type="EMBL" id="VFK06329.1"/>
    </source>
</evidence>
<protein>
    <submittedName>
        <fullName evidence="4">Uncharacterized protein</fullName>
    </submittedName>
</protein>
<dbReference type="EMBL" id="CAADFJ010000342">
    <property type="protein sequence ID" value="VFK06329.1"/>
    <property type="molecule type" value="Genomic_DNA"/>
</dbReference>
<dbReference type="AlphaFoldDB" id="A0A450VNE0"/>
<dbReference type="EMBL" id="CAADFI010000358">
    <property type="protein sequence ID" value="VFK03500.1"/>
    <property type="molecule type" value="Genomic_DNA"/>
</dbReference>
<evidence type="ECO:0000256" key="1">
    <source>
        <dbReference type="SAM" id="MobiDB-lite"/>
    </source>
</evidence>
<name>A0A450VNE0_9GAMM</name>
<evidence type="ECO:0000313" key="3">
    <source>
        <dbReference type="EMBL" id="VFK03500.1"/>
    </source>
</evidence>
<sequence>MQGKVSNVNIAYNEERLHQALGKRPPAQVHTTGSWGGARISGVGYHPMESGGHNGAASLSL</sequence>
<proteinExistence type="predicted"/>